<dbReference type="SUPFAM" id="SSF144000">
    <property type="entry name" value="Oxysterol-binding protein-like"/>
    <property type="match status" value="1"/>
</dbReference>
<dbReference type="AlphaFoldDB" id="A0AAW1J4B9"/>
<dbReference type="GO" id="GO:0032934">
    <property type="term" value="F:sterol binding"/>
    <property type="evidence" value="ECO:0007669"/>
    <property type="project" value="TreeGrafter"/>
</dbReference>
<organism evidence="6 7">
    <name type="scientific">Saponaria officinalis</name>
    <name type="common">Common soapwort</name>
    <name type="synonym">Lychnis saponaria</name>
    <dbReference type="NCBI Taxonomy" id="3572"/>
    <lineage>
        <taxon>Eukaryota</taxon>
        <taxon>Viridiplantae</taxon>
        <taxon>Streptophyta</taxon>
        <taxon>Embryophyta</taxon>
        <taxon>Tracheophyta</taxon>
        <taxon>Spermatophyta</taxon>
        <taxon>Magnoliopsida</taxon>
        <taxon>eudicotyledons</taxon>
        <taxon>Gunneridae</taxon>
        <taxon>Pentapetalae</taxon>
        <taxon>Caryophyllales</taxon>
        <taxon>Caryophyllaceae</taxon>
        <taxon>Caryophylleae</taxon>
        <taxon>Saponaria</taxon>
    </lineage>
</organism>
<evidence type="ECO:0000256" key="5">
    <source>
        <dbReference type="RuleBase" id="RU003844"/>
    </source>
</evidence>
<evidence type="ECO:0000313" key="6">
    <source>
        <dbReference type="EMBL" id="KAK9697546.1"/>
    </source>
</evidence>
<evidence type="ECO:0000256" key="1">
    <source>
        <dbReference type="ARBA" id="ARBA00003361"/>
    </source>
</evidence>
<evidence type="ECO:0000256" key="3">
    <source>
        <dbReference type="ARBA" id="ARBA00023055"/>
    </source>
</evidence>
<dbReference type="FunFam" id="2.40.160.120:FF:000011">
    <property type="entry name" value="Oxysterol-binding protein-related protein 4C"/>
    <property type="match status" value="1"/>
</dbReference>
<evidence type="ECO:0008006" key="8">
    <source>
        <dbReference type="Google" id="ProtNLM"/>
    </source>
</evidence>
<keyword evidence="3" id="KW-0445">Lipid transport</keyword>
<dbReference type="Pfam" id="PF01237">
    <property type="entry name" value="Oxysterol_BP"/>
    <property type="match status" value="1"/>
</dbReference>
<dbReference type="Gene3D" id="3.30.70.3490">
    <property type="match status" value="1"/>
</dbReference>
<dbReference type="InterPro" id="IPR037239">
    <property type="entry name" value="OSBP_sf"/>
</dbReference>
<dbReference type="InterPro" id="IPR000648">
    <property type="entry name" value="Oxysterol-bd"/>
</dbReference>
<comment type="caution">
    <text evidence="6">The sequence shown here is derived from an EMBL/GenBank/DDBJ whole genome shotgun (WGS) entry which is preliminary data.</text>
</comment>
<proteinExistence type="inferred from homology"/>
<name>A0AAW1J4B9_SAPOF</name>
<keyword evidence="7" id="KW-1185">Reference proteome</keyword>
<dbReference type="GO" id="GO:0016020">
    <property type="term" value="C:membrane"/>
    <property type="evidence" value="ECO:0007669"/>
    <property type="project" value="TreeGrafter"/>
</dbReference>
<dbReference type="Gene3D" id="2.40.160.120">
    <property type="match status" value="1"/>
</dbReference>
<dbReference type="EMBL" id="JBDFQZ010000008">
    <property type="protein sequence ID" value="KAK9697546.1"/>
    <property type="molecule type" value="Genomic_DNA"/>
</dbReference>
<dbReference type="InterPro" id="IPR018494">
    <property type="entry name" value="Oxysterol-bd_CS"/>
</dbReference>
<sequence>MVEDAKKEEKKEVILTRPVGLEGESNNVDYKAPNLLQRVFSLLSNVSPGADLTRFQLPPLFNLPKSHLQCYGESVYCVNKDMLTKCVKGETAVERMIAVVAWTVSTLRPLMFGVVPYNPILGETHHASKSTLNVLLEQVSHHPPVSALHATDDTNQIELLWCQYAVPKFYGAKVETVVHGKRKLNLVQRGESYVMNSPKLLIRLLPKPGVDWVGNVKIMCEETCLEAELSYKSASFFGFGGSNRIVKGKIIDSSSSNTLYEITGHWDRTVHIKDTTDGKTKVLYDAKDVISDLPTPTLKDPEGVWPSESAVVWAELSKAILSKDWDKAREAKLAVEEKERELLRQRKSMAENWVPKHFDLCYSIENGWECSPKQKTVPPAPIVFST</sequence>
<comment type="similarity">
    <text evidence="2 5">Belongs to the OSBP family.</text>
</comment>
<protein>
    <recommendedName>
        <fullName evidence="8">Oxysterol-binding protein</fullName>
    </recommendedName>
</protein>
<dbReference type="PANTHER" id="PTHR10972">
    <property type="entry name" value="OXYSTEROL-BINDING PROTEIN-RELATED"/>
    <property type="match status" value="1"/>
</dbReference>
<dbReference type="GO" id="GO:0005829">
    <property type="term" value="C:cytosol"/>
    <property type="evidence" value="ECO:0007669"/>
    <property type="project" value="TreeGrafter"/>
</dbReference>
<comment type="function">
    <text evidence="1">May be involved in the transport of sterols.</text>
</comment>
<dbReference type="Proteomes" id="UP001443914">
    <property type="component" value="Unassembled WGS sequence"/>
</dbReference>
<dbReference type="GO" id="GO:0006869">
    <property type="term" value="P:lipid transport"/>
    <property type="evidence" value="ECO:0007669"/>
    <property type="project" value="UniProtKB-KW"/>
</dbReference>
<evidence type="ECO:0000256" key="2">
    <source>
        <dbReference type="ARBA" id="ARBA00008842"/>
    </source>
</evidence>
<dbReference type="PROSITE" id="PS01013">
    <property type="entry name" value="OSBP"/>
    <property type="match status" value="1"/>
</dbReference>
<gene>
    <name evidence="6" type="ORF">RND81_08G044400</name>
</gene>
<dbReference type="FunFam" id="3.30.70.3490:FF:000007">
    <property type="entry name" value="Oxysterol-binding protein-related protein 4B"/>
    <property type="match status" value="1"/>
</dbReference>
<accession>A0AAW1J4B9</accession>
<dbReference type="PANTHER" id="PTHR10972:SF102">
    <property type="entry name" value="OXYSTEROL-BINDING PROTEIN"/>
    <property type="match status" value="1"/>
</dbReference>
<evidence type="ECO:0000313" key="7">
    <source>
        <dbReference type="Proteomes" id="UP001443914"/>
    </source>
</evidence>
<reference evidence="6" key="1">
    <citation type="submission" date="2024-03" db="EMBL/GenBank/DDBJ databases">
        <title>WGS assembly of Saponaria officinalis var. Norfolk2.</title>
        <authorList>
            <person name="Jenkins J."/>
            <person name="Shu S."/>
            <person name="Grimwood J."/>
            <person name="Barry K."/>
            <person name="Goodstein D."/>
            <person name="Schmutz J."/>
            <person name="Leebens-Mack J."/>
            <person name="Osbourn A."/>
        </authorList>
    </citation>
    <scope>NUCLEOTIDE SEQUENCE [LARGE SCALE GENOMIC DNA]</scope>
    <source>
        <strain evidence="6">JIC</strain>
    </source>
</reference>
<keyword evidence="4" id="KW-0446">Lipid-binding</keyword>
<evidence type="ECO:0000256" key="4">
    <source>
        <dbReference type="ARBA" id="ARBA00023121"/>
    </source>
</evidence>
<keyword evidence="3" id="KW-0813">Transport</keyword>